<accession>A0A2L0UE91</accession>
<proteinExistence type="predicted"/>
<reference evidence="1 2" key="1">
    <citation type="submission" date="2017-11" db="EMBL/GenBank/DDBJ databases">
        <title>Draft genome of Arthrobacter agilis strain UMCV2, a plant growth-promoting rhizobacterium and biocontrol capacity of phytopathogenic fungi.</title>
        <authorList>
            <person name="Martinez-Camara R."/>
            <person name="Santoyo G."/>
            <person name="Moreno-Hagelsieb G."/>
            <person name="Valencia-Cantero E."/>
        </authorList>
    </citation>
    <scope>NUCLEOTIDE SEQUENCE [LARGE SCALE GENOMIC DNA]</scope>
    <source>
        <strain evidence="1 2">UMCV2</strain>
    </source>
</reference>
<sequence>MRWDALFADLESQLHAVASAQQESEIRERTRGEQARLTLVQRLSGQVGRQVGVSTRGGRSVTGVLTNVGAQWLALAVEGRSVVVPLPALRTVRASGRAVGQPLSGIEAKLGLGPVLRALSRDRAQVALWVTSADSGCFGVIDRVGSDFLELALIPRGDERRAAEVREVLTVPFSSIDTLESESSIE</sequence>
<dbReference type="RefSeq" id="WP_208741557.1">
    <property type="nucleotide sequence ID" value="NZ_CP024915.1"/>
</dbReference>
<name>A0A2L0UE91_9MICC</name>
<evidence type="ECO:0000313" key="1">
    <source>
        <dbReference type="EMBL" id="AUZ87537.1"/>
    </source>
</evidence>
<organism evidence="1 2">
    <name type="scientific">Arthrobacter agilis</name>
    <dbReference type="NCBI Taxonomy" id="37921"/>
    <lineage>
        <taxon>Bacteria</taxon>
        <taxon>Bacillati</taxon>
        <taxon>Actinomycetota</taxon>
        <taxon>Actinomycetes</taxon>
        <taxon>Micrococcales</taxon>
        <taxon>Micrococcaceae</taxon>
        <taxon>Arthrobacter</taxon>
    </lineage>
</organism>
<dbReference type="AlphaFoldDB" id="A0A2L0UE91"/>
<dbReference type="Proteomes" id="UP000239187">
    <property type="component" value="Chromosome"/>
</dbReference>
<protein>
    <recommendedName>
        <fullName evidence="3">Fis family transcriptional regulator</fullName>
    </recommendedName>
</protein>
<dbReference type="EMBL" id="CP024915">
    <property type="protein sequence ID" value="AUZ87537.1"/>
    <property type="molecule type" value="Genomic_DNA"/>
</dbReference>
<evidence type="ECO:0000313" key="2">
    <source>
        <dbReference type="Proteomes" id="UP000239187"/>
    </source>
</evidence>
<evidence type="ECO:0008006" key="3">
    <source>
        <dbReference type="Google" id="ProtNLM"/>
    </source>
</evidence>
<gene>
    <name evidence="1" type="ORF">CVO76_07760</name>
</gene>